<gene>
    <name evidence="5" type="ORF">GCM10011594_34780</name>
</gene>
<evidence type="ECO:0000256" key="3">
    <source>
        <dbReference type="ARBA" id="ARBA00023125"/>
    </source>
</evidence>
<dbReference type="Gene3D" id="1.10.10.10">
    <property type="entry name" value="Winged helix-like DNA-binding domain superfamily/Winged helix DNA-binding domain"/>
    <property type="match status" value="1"/>
</dbReference>
<dbReference type="InterPro" id="IPR036388">
    <property type="entry name" value="WH-like_DNA-bd_sf"/>
</dbReference>
<dbReference type="GO" id="GO:0003677">
    <property type="term" value="F:DNA binding"/>
    <property type="evidence" value="ECO:0007669"/>
    <property type="project" value="UniProtKB-KW"/>
</dbReference>
<accession>A0A917WL11</accession>
<dbReference type="EMBL" id="BMNA01000009">
    <property type="protein sequence ID" value="GGM11975.1"/>
    <property type="molecule type" value="Genomic_DNA"/>
</dbReference>
<dbReference type="InterPro" id="IPR005650">
    <property type="entry name" value="BlaI_family"/>
</dbReference>
<evidence type="ECO:0000256" key="4">
    <source>
        <dbReference type="ARBA" id="ARBA00023163"/>
    </source>
</evidence>
<evidence type="ECO:0000256" key="2">
    <source>
        <dbReference type="ARBA" id="ARBA00023015"/>
    </source>
</evidence>
<organism evidence="5 6">
    <name type="scientific">Nakamurella endophytica</name>
    <dbReference type="NCBI Taxonomy" id="1748367"/>
    <lineage>
        <taxon>Bacteria</taxon>
        <taxon>Bacillati</taxon>
        <taxon>Actinomycetota</taxon>
        <taxon>Actinomycetes</taxon>
        <taxon>Nakamurellales</taxon>
        <taxon>Nakamurellaceae</taxon>
        <taxon>Nakamurella</taxon>
    </lineage>
</organism>
<reference evidence="5" key="1">
    <citation type="journal article" date="2014" name="Int. J. Syst. Evol. Microbiol.">
        <title>Complete genome sequence of Corynebacterium casei LMG S-19264T (=DSM 44701T), isolated from a smear-ripened cheese.</title>
        <authorList>
            <consortium name="US DOE Joint Genome Institute (JGI-PGF)"/>
            <person name="Walter F."/>
            <person name="Albersmeier A."/>
            <person name="Kalinowski J."/>
            <person name="Ruckert C."/>
        </authorList>
    </citation>
    <scope>NUCLEOTIDE SEQUENCE</scope>
    <source>
        <strain evidence="5">CGMCC 4.7308</strain>
    </source>
</reference>
<proteinExistence type="inferred from homology"/>
<keyword evidence="3" id="KW-0238">DNA-binding</keyword>
<dbReference type="SUPFAM" id="SSF46785">
    <property type="entry name" value="Winged helix' DNA-binding domain"/>
    <property type="match status" value="1"/>
</dbReference>
<dbReference type="GO" id="GO:0045892">
    <property type="term" value="P:negative regulation of DNA-templated transcription"/>
    <property type="evidence" value="ECO:0007669"/>
    <property type="project" value="InterPro"/>
</dbReference>
<comment type="similarity">
    <text evidence="1">Belongs to the BlaI transcriptional regulatory family.</text>
</comment>
<dbReference type="Proteomes" id="UP000655208">
    <property type="component" value="Unassembled WGS sequence"/>
</dbReference>
<evidence type="ECO:0000256" key="1">
    <source>
        <dbReference type="ARBA" id="ARBA00011046"/>
    </source>
</evidence>
<comment type="caution">
    <text evidence="5">The sequence shown here is derived from an EMBL/GenBank/DDBJ whole genome shotgun (WGS) entry which is preliminary data.</text>
</comment>
<protein>
    <recommendedName>
        <fullName evidence="7">BlaI/MecI/CopY family transcriptional regulator</fullName>
    </recommendedName>
</protein>
<keyword evidence="4" id="KW-0804">Transcription</keyword>
<dbReference type="InterPro" id="IPR036390">
    <property type="entry name" value="WH_DNA-bd_sf"/>
</dbReference>
<dbReference type="AlphaFoldDB" id="A0A917WL11"/>
<evidence type="ECO:0000313" key="5">
    <source>
        <dbReference type="EMBL" id="GGM11975.1"/>
    </source>
</evidence>
<dbReference type="Pfam" id="PF03965">
    <property type="entry name" value="Penicillinase_R"/>
    <property type="match status" value="1"/>
</dbReference>
<sequence length="118" mass="12789">MSRVVGRGELERAVIEALWASGTPMTARSVTESLAGRELAVTTVLTVLSRLESKGVVRRTRDGRAHTYQAVAGRAEHTADLMRQVLEGAGDRDDVLTRFVGSVSAEDVAALRRALDER</sequence>
<keyword evidence="2" id="KW-0805">Transcription regulation</keyword>
<dbReference type="Gene3D" id="6.10.140.850">
    <property type="match status" value="1"/>
</dbReference>
<reference evidence="5" key="2">
    <citation type="submission" date="2020-09" db="EMBL/GenBank/DDBJ databases">
        <authorList>
            <person name="Sun Q."/>
            <person name="Zhou Y."/>
        </authorList>
    </citation>
    <scope>NUCLEOTIDE SEQUENCE</scope>
    <source>
        <strain evidence="5">CGMCC 4.7308</strain>
    </source>
</reference>
<evidence type="ECO:0000313" key="6">
    <source>
        <dbReference type="Proteomes" id="UP000655208"/>
    </source>
</evidence>
<name>A0A917WL11_9ACTN</name>
<evidence type="ECO:0008006" key="7">
    <source>
        <dbReference type="Google" id="ProtNLM"/>
    </source>
</evidence>
<keyword evidence="6" id="KW-1185">Reference proteome</keyword>